<protein>
    <submittedName>
        <fullName evidence="1">Unannotated protein</fullName>
    </submittedName>
</protein>
<reference evidence="1" key="1">
    <citation type="submission" date="2020-05" db="EMBL/GenBank/DDBJ databases">
        <authorList>
            <person name="Chiriac C."/>
            <person name="Salcher M."/>
            <person name="Ghai R."/>
            <person name="Kavagutti S V."/>
        </authorList>
    </citation>
    <scope>NUCLEOTIDE SEQUENCE</scope>
</reference>
<evidence type="ECO:0000313" key="1">
    <source>
        <dbReference type="EMBL" id="CAB4536039.1"/>
    </source>
</evidence>
<gene>
    <name evidence="1" type="ORF">UFOPK1446_00146</name>
</gene>
<organism evidence="1">
    <name type="scientific">freshwater metagenome</name>
    <dbReference type="NCBI Taxonomy" id="449393"/>
    <lineage>
        <taxon>unclassified sequences</taxon>
        <taxon>metagenomes</taxon>
        <taxon>ecological metagenomes</taxon>
    </lineage>
</organism>
<accession>A0A6J6BCA6</accession>
<proteinExistence type="predicted"/>
<sequence length="309" mass="31228">MGSTSYSKTGTFSGTFTQFSADAGSGFASSAITKESATLSNGTCGSYSAGTAPTGGSISETTLAEGCYRYTVTGTDKVGNTSVLLTVVMVDKTAPTQVISATGSNAYVDNANSKIYYNGSGSSRSFTMTSAVTEAGSGGVTVTFPSLAGTSTGFSFTNSADSSSPFTSNSVTWSSGTTSTPTITVNATDAAGNSNDKLLTFVNDITNPSGGALTIAGFTTNSTSNNTSSTPWSITKTDFTDAGSGISTNALTYTRFTTSGGVCTSTSDASGTITTTSFTPNNGKCYEFVLTGTDNVGRTNTVTVYIRKA</sequence>
<dbReference type="AlphaFoldDB" id="A0A6J6BCA6"/>
<name>A0A6J6BCA6_9ZZZZ</name>
<dbReference type="EMBL" id="CAEZSO010000015">
    <property type="protein sequence ID" value="CAB4536039.1"/>
    <property type="molecule type" value="Genomic_DNA"/>
</dbReference>